<dbReference type="Pfam" id="PF01545">
    <property type="entry name" value="Cation_efflux"/>
    <property type="match status" value="1"/>
</dbReference>
<keyword evidence="4 8" id="KW-0812">Transmembrane</keyword>
<evidence type="ECO:0000256" key="5">
    <source>
        <dbReference type="ARBA" id="ARBA00022833"/>
    </source>
</evidence>
<feature type="transmembrane region" description="Helical" evidence="8">
    <location>
        <begin position="131"/>
        <end position="152"/>
    </location>
</feature>
<dbReference type="InterPro" id="IPR027469">
    <property type="entry name" value="Cation_efflux_TMD_sf"/>
</dbReference>
<dbReference type="InterPro" id="IPR036837">
    <property type="entry name" value="Cation_efflux_CTD_sf"/>
</dbReference>
<feature type="transmembrane region" description="Helical" evidence="8">
    <location>
        <begin position="210"/>
        <end position="233"/>
    </location>
</feature>
<keyword evidence="5" id="KW-0862">Zinc</keyword>
<organism evidence="11 12">
    <name type="scientific">Cimex lectularius</name>
    <name type="common">Bed bug</name>
    <name type="synonym">Acanthia lectularia</name>
    <dbReference type="NCBI Taxonomy" id="79782"/>
    <lineage>
        <taxon>Eukaryota</taxon>
        <taxon>Metazoa</taxon>
        <taxon>Ecdysozoa</taxon>
        <taxon>Arthropoda</taxon>
        <taxon>Hexapoda</taxon>
        <taxon>Insecta</taxon>
        <taxon>Pterygota</taxon>
        <taxon>Neoptera</taxon>
        <taxon>Paraneoptera</taxon>
        <taxon>Hemiptera</taxon>
        <taxon>Heteroptera</taxon>
        <taxon>Panheteroptera</taxon>
        <taxon>Cimicomorpha</taxon>
        <taxon>Cimicidae</taxon>
        <taxon>Cimex</taxon>
    </lineage>
</organism>
<protein>
    <recommendedName>
        <fullName evidence="13">Zinc transporter</fullName>
    </recommendedName>
</protein>
<dbReference type="GO" id="GO:0006882">
    <property type="term" value="P:intracellular zinc ion homeostasis"/>
    <property type="evidence" value="ECO:0007669"/>
    <property type="project" value="TreeGrafter"/>
</dbReference>
<feature type="transmembrane region" description="Helical" evidence="8">
    <location>
        <begin position="245"/>
        <end position="262"/>
    </location>
</feature>
<evidence type="ECO:0000256" key="7">
    <source>
        <dbReference type="ARBA" id="ARBA00023136"/>
    </source>
</evidence>
<comment type="similarity">
    <text evidence="2">Belongs to the cation diffusion facilitator (CDF) transporter (TC 2.A.4) family. SLC30A subfamily.</text>
</comment>
<evidence type="ECO:0000259" key="10">
    <source>
        <dbReference type="Pfam" id="PF16916"/>
    </source>
</evidence>
<keyword evidence="7 8" id="KW-0472">Membrane</keyword>
<evidence type="ECO:0000313" key="12">
    <source>
        <dbReference type="Proteomes" id="UP000494040"/>
    </source>
</evidence>
<feature type="domain" description="Cation efflux protein transmembrane" evidence="9">
    <location>
        <begin position="31"/>
        <end position="270"/>
    </location>
</feature>
<name>A0A8I6RS63_CIMLE</name>
<evidence type="ECO:0000256" key="2">
    <source>
        <dbReference type="ARBA" id="ARBA00008873"/>
    </source>
</evidence>
<evidence type="ECO:0000256" key="3">
    <source>
        <dbReference type="ARBA" id="ARBA00022448"/>
    </source>
</evidence>
<evidence type="ECO:0000259" key="9">
    <source>
        <dbReference type="Pfam" id="PF01545"/>
    </source>
</evidence>
<keyword evidence="3" id="KW-0813">Transport</keyword>
<dbReference type="GO" id="GO:0005385">
    <property type="term" value="F:zinc ion transmembrane transporter activity"/>
    <property type="evidence" value="ECO:0007669"/>
    <property type="project" value="TreeGrafter"/>
</dbReference>
<evidence type="ECO:0000256" key="8">
    <source>
        <dbReference type="SAM" id="Phobius"/>
    </source>
</evidence>
<sequence>MPSGLDQGPNKETNKFMKEAMGRYTGKKCRLITMLSMTSLFFLIEILVGYGTNSMALIADSFHMLNDVTALVITMLSIKMAPKKWSKNTYGFARAEVLGALINAVFLAALCFSITVEAIKRFIEAEEISEPKLILVVGAIGLVVNILGMCLFHEHGGHSNNSKKVTFSSAVSNLEDDEAQNSFIKSENIMMTTNDSNNLRSSSNLNMRGIFLHVMADALGSVVVVISALVVWLTEWEYKFYLDPALSLMLVFIIAHSLWPLLRDSSLILLQTVPTNMKLEVIQENLAKVDGVLSIHEFHLWQLTDERIIASVHIRCRDISEFMTTAQNVTTFFHNEGVHSVTIQPEFNDLTKAMTHETSVNECLLRCPNTGVSCTQATCCGPVTSETNGEVKSLTVVR</sequence>
<dbReference type="InterPro" id="IPR058533">
    <property type="entry name" value="Cation_efflux_TM"/>
</dbReference>
<dbReference type="KEGG" id="clec:106667171"/>
<dbReference type="SUPFAM" id="SSF161111">
    <property type="entry name" value="Cation efflux protein transmembrane domain-like"/>
    <property type="match status" value="1"/>
</dbReference>
<dbReference type="PANTHER" id="PTHR45820:SF4">
    <property type="entry name" value="ZINC TRANSPORTER 63C, ISOFORM F"/>
    <property type="match status" value="1"/>
</dbReference>
<feature type="transmembrane region" description="Helical" evidence="8">
    <location>
        <begin position="97"/>
        <end position="119"/>
    </location>
</feature>
<dbReference type="EnsemblMetazoa" id="XM_014394913.2">
    <property type="protein sequence ID" value="XP_014250399.1"/>
    <property type="gene ID" value="LOC106667171"/>
</dbReference>
<accession>A0A8I6RS63</accession>
<dbReference type="InterPro" id="IPR002524">
    <property type="entry name" value="Cation_efflux"/>
</dbReference>
<proteinExistence type="inferred from homology"/>
<evidence type="ECO:0000313" key="11">
    <source>
        <dbReference type="EnsemblMetazoa" id="XP_014250399.1"/>
    </source>
</evidence>
<feature type="domain" description="Cation efflux protein cytoplasmic" evidence="10">
    <location>
        <begin position="276"/>
        <end position="346"/>
    </location>
</feature>
<evidence type="ECO:0000256" key="6">
    <source>
        <dbReference type="ARBA" id="ARBA00022989"/>
    </source>
</evidence>
<evidence type="ECO:0008006" key="13">
    <source>
        <dbReference type="Google" id="ProtNLM"/>
    </source>
</evidence>
<dbReference type="AlphaFoldDB" id="A0A8I6RS63"/>
<dbReference type="GO" id="GO:0016020">
    <property type="term" value="C:membrane"/>
    <property type="evidence" value="ECO:0007669"/>
    <property type="project" value="UniProtKB-SubCell"/>
</dbReference>
<dbReference type="Gene3D" id="1.20.1510.10">
    <property type="entry name" value="Cation efflux protein transmembrane domain"/>
    <property type="match status" value="1"/>
</dbReference>
<comment type="subcellular location">
    <subcellularLocation>
        <location evidence="1">Membrane</location>
        <topology evidence="1">Multi-pass membrane protein</topology>
    </subcellularLocation>
</comment>
<dbReference type="RefSeq" id="XP_014250399.1">
    <property type="nucleotide sequence ID" value="XM_014394913.2"/>
</dbReference>
<dbReference type="OrthoDB" id="29444at2759"/>
<dbReference type="Proteomes" id="UP000494040">
    <property type="component" value="Unassembled WGS sequence"/>
</dbReference>
<keyword evidence="6 8" id="KW-1133">Transmembrane helix</keyword>
<reference evidence="11" key="1">
    <citation type="submission" date="2022-01" db="UniProtKB">
        <authorList>
            <consortium name="EnsemblMetazoa"/>
        </authorList>
    </citation>
    <scope>IDENTIFICATION</scope>
</reference>
<dbReference type="InterPro" id="IPR027470">
    <property type="entry name" value="Cation_efflux_CTD"/>
</dbReference>
<dbReference type="Pfam" id="PF16916">
    <property type="entry name" value="ZT_dimer"/>
    <property type="match status" value="1"/>
</dbReference>
<evidence type="ECO:0000256" key="4">
    <source>
        <dbReference type="ARBA" id="ARBA00022692"/>
    </source>
</evidence>
<dbReference type="PANTHER" id="PTHR45820">
    <property type="entry name" value="FI23527P1"/>
    <property type="match status" value="1"/>
</dbReference>
<dbReference type="NCBIfam" id="TIGR01297">
    <property type="entry name" value="CDF"/>
    <property type="match status" value="1"/>
</dbReference>
<dbReference type="SUPFAM" id="SSF160240">
    <property type="entry name" value="Cation efflux protein cytoplasmic domain-like"/>
    <property type="match status" value="1"/>
</dbReference>
<dbReference type="OMA" id="CLFHQHG"/>
<dbReference type="GeneID" id="106667171"/>
<feature type="transmembrane region" description="Helical" evidence="8">
    <location>
        <begin position="31"/>
        <end position="50"/>
    </location>
</feature>
<evidence type="ECO:0000256" key="1">
    <source>
        <dbReference type="ARBA" id="ARBA00004141"/>
    </source>
</evidence>
<keyword evidence="12" id="KW-1185">Reference proteome</keyword>
<dbReference type="GO" id="GO:0010312">
    <property type="term" value="P:detoxification of zinc ion"/>
    <property type="evidence" value="ECO:0007669"/>
    <property type="project" value="TreeGrafter"/>
</dbReference>